<dbReference type="InterPro" id="IPR027417">
    <property type="entry name" value="P-loop_NTPase"/>
</dbReference>
<evidence type="ECO:0000259" key="1">
    <source>
        <dbReference type="SMART" id="SM00382"/>
    </source>
</evidence>
<dbReference type="Proteomes" id="UP000789901">
    <property type="component" value="Unassembled WGS sequence"/>
</dbReference>
<evidence type="ECO:0000313" key="2">
    <source>
        <dbReference type="EMBL" id="CAG8606364.1"/>
    </source>
</evidence>
<dbReference type="SMART" id="SM00382">
    <property type="entry name" value="AAA"/>
    <property type="match status" value="1"/>
</dbReference>
<organism evidence="2 3">
    <name type="scientific">Gigaspora margarita</name>
    <dbReference type="NCBI Taxonomy" id="4874"/>
    <lineage>
        <taxon>Eukaryota</taxon>
        <taxon>Fungi</taxon>
        <taxon>Fungi incertae sedis</taxon>
        <taxon>Mucoromycota</taxon>
        <taxon>Glomeromycotina</taxon>
        <taxon>Glomeromycetes</taxon>
        <taxon>Diversisporales</taxon>
        <taxon>Gigasporaceae</taxon>
        <taxon>Gigaspora</taxon>
    </lineage>
</organism>
<dbReference type="Gene3D" id="3.40.50.300">
    <property type="entry name" value="P-loop containing nucleotide triphosphate hydrolases"/>
    <property type="match status" value="4"/>
</dbReference>
<comment type="caution">
    <text evidence="2">The sequence shown here is derived from an EMBL/GenBank/DDBJ whole genome shotgun (WGS) entry which is preliminary data.</text>
</comment>
<feature type="non-terminal residue" evidence="2">
    <location>
        <position position="311"/>
    </location>
</feature>
<evidence type="ECO:0000313" key="3">
    <source>
        <dbReference type="Proteomes" id="UP000789901"/>
    </source>
</evidence>
<reference evidence="2 3" key="1">
    <citation type="submission" date="2021-06" db="EMBL/GenBank/DDBJ databases">
        <authorList>
            <person name="Kallberg Y."/>
            <person name="Tangrot J."/>
            <person name="Rosling A."/>
        </authorList>
    </citation>
    <scope>NUCLEOTIDE SEQUENCE [LARGE SCALE GENOMIC DNA]</scope>
    <source>
        <strain evidence="2 3">120-4 pot B 10/14</strain>
    </source>
</reference>
<dbReference type="EMBL" id="CAJVQB010003379">
    <property type="protein sequence ID" value="CAG8606364.1"/>
    <property type="molecule type" value="Genomic_DNA"/>
</dbReference>
<dbReference type="PANTHER" id="PTHR43394">
    <property type="entry name" value="ATP-DEPENDENT PERMEASE MDL1, MITOCHONDRIAL"/>
    <property type="match status" value="1"/>
</dbReference>
<dbReference type="InterPro" id="IPR039421">
    <property type="entry name" value="Type_1_exporter"/>
</dbReference>
<feature type="domain" description="AAA+ ATPase" evidence="1">
    <location>
        <begin position="70"/>
        <end position="183"/>
    </location>
</feature>
<dbReference type="InterPro" id="IPR003593">
    <property type="entry name" value="AAA+_ATPase"/>
</dbReference>
<proteinExistence type="predicted"/>
<dbReference type="PANTHER" id="PTHR43394:SF1">
    <property type="entry name" value="ATP-BINDING CASSETTE SUB-FAMILY B MEMBER 10, MITOCHONDRIAL"/>
    <property type="match status" value="1"/>
</dbReference>
<name>A0ABN7UIM3_GIGMA</name>
<dbReference type="SUPFAM" id="SSF52540">
    <property type="entry name" value="P-loop containing nucleoside triphosphate hydrolases"/>
    <property type="match status" value="2"/>
</dbReference>
<sequence>MYAISVFKTRAITWFTLESHNKSVNDICITSYIYFIQEDISEKVSLAFLAISFATGAGSQIFEIINLVVSGSIIALVGPLGSGKSTIISLVLRFNDPLSAMVDEREILLSGRQKQHIAIACAIIKNPKILLLDNYAKPQRIFDEENHSIGALTNHLSLDVTHVNSADNIRIIASLTLDNLWKDITIYWTKPCAKGYLKFSNVHFYYPTRTSIPVLQDLYLEIKPGQYAALVCLSECGINFIISLIKRFYQLTNGYDTRVGGKGVQITNSLFPGALDAIAHGRTTVMIAHRLSAIQHADIMFVLKDGKVYEQ</sequence>
<protein>
    <submittedName>
        <fullName evidence="2">36221_t:CDS:1</fullName>
    </submittedName>
</protein>
<accession>A0ABN7UIM3</accession>
<gene>
    <name evidence="2" type="ORF">GMARGA_LOCUS7136</name>
</gene>
<keyword evidence="3" id="KW-1185">Reference proteome</keyword>